<keyword evidence="1" id="KW-0712">Selenocysteine</keyword>
<dbReference type="AlphaFoldDB" id="A0A8K0A0J4"/>
<dbReference type="EMBL" id="OV696691">
    <property type="protein sequence ID" value="CAH1267021.1"/>
    <property type="molecule type" value="Genomic_DNA"/>
</dbReference>
<keyword evidence="3" id="KW-1185">Reference proteome</keyword>
<dbReference type="Gene3D" id="3.40.30.10">
    <property type="entry name" value="Glutaredoxin"/>
    <property type="match status" value="1"/>
</dbReference>
<evidence type="ECO:0000313" key="2">
    <source>
        <dbReference type="EMBL" id="CAH1267021.1"/>
    </source>
</evidence>
<dbReference type="PANTHER" id="PTHR11781">
    <property type="entry name" value="IODOTHYRONINE DEIODINASE"/>
    <property type="match status" value="1"/>
</dbReference>
<dbReference type="Proteomes" id="UP000838412">
    <property type="component" value="Chromosome 6"/>
</dbReference>
<sequence>MVKRIMSDFATVADFVVVYVAEAHPTDGWVMSKSMDIHARSQDFEWGGSFSCLRDQRAPLKKWTFKPVGGFGRTPRTPPGYGHDIGQHRSLEERLAAAEMLALHDLPCTVLVDTMDNAAVRAYAAMPDRFYIVLDGVCVYKGAPGPGGYQPEEVRDWLQKFSG</sequence>
<comment type="function">
    <text evidence="1">Responsible for the deiodination of T4 (3,5,3',5'-tetraiodothyronine).</text>
</comment>
<evidence type="ECO:0000256" key="1">
    <source>
        <dbReference type="RuleBase" id="RU000676"/>
    </source>
</evidence>
<gene>
    <name evidence="2" type="primary">DIO1</name>
    <name evidence="2" type="ORF">BLAG_LOCUS20506</name>
</gene>
<organism evidence="2 3">
    <name type="scientific">Branchiostoma lanceolatum</name>
    <name type="common">Common lancelet</name>
    <name type="synonym">Amphioxus lanceolatum</name>
    <dbReference type="NCBI Taxonomy" id="7740"/>
    <lineage>
        <taxon>Eukaryota</taxon>
        <taxon>Metazoa</taxon>
        <taxon>Chordata</taxon>
        <taxon>Cephalochordata</taxon>
        <taxon>Leptocardii</taxon>
        <taxon>Amphioxiformes</taxon>
        <taxon>Branchiostomatidae</taxon>
        <taxon>Branchiostoma</taxon>
    </lineage>
</organism>
<proteinExistence type="inferred from homology"/>
<dbReference type="GO" id="GO:0042446">
    <property type="term" value="P:hormone biosynthetic process"/>
    <property type="evidence" value="ECO:0007669"/>
    <property type="project" value="UniProtKB-KW"/>
</dbReference>
<keyword evidence="1" id="KW-0560">Oxidoreductase</keyword>
<keyword evidence="1" id="KW-0893">Thyroid hormones biosynthesis</keyword>
<name>A0A8K0A0J4_BRALA</name>
<evidence type="ECO:0000313" key="3">
    <source>
        <dbReference type="Proteomes" id="UP000838412"/>
    </source>
</evidence>
<accession>A0A8K0A0J4</accession>
<dbReference type="Pfam" id="PF00837">
    <property type="entry name" value="T4_deiodinase"/>
    <property type="match status" value="2"/>
</dbReference>
<comment type="similarity">
    <text evidence="1">Belongs to the iodothyronine deiodinase family.</text>
</comment>
<dbReference type="PANTHER" id="PTHR11781:SF22">
    <property type="entry name" value="TYPE I IODOTHYRONINE DEIODINASE"/>
    <property type="match status" value="1"/>
</dbReference>
<protein>
    <recommendedName>
        <fullName evidence="1">Iodothyronine deiodinase</fullName>
    </recommendedName>
</protein>
<dbReference type="GO" id="GO:0004800">
    <property type="term" value="F:thyroxine 5'-deiodinase activity"/>
    <property type="evidence" value="ECO:0007669"/>
    <property type="project" value="InterPro"/>
</dbReference>
<dbReference type="InterPro" id="IPR000643">
    <property type="entry name" value="Iodothyronine_deiodinase"/>
</dbReference>
<dbReference type="GO" id="GO:0042403">
    <property type="term" value="P:thyroid hormone metabolic process"/>
    <property type="evidence" value="ECO:0007669"/>
    <property type="project" value="TreeGrafter"/>
</dbReference>
<reference evidence="2" key="1">
    <citation type="submission" date="2022-01" db="EMBL/GenBank/DDBJ databases">
        <authorList>
            <person name="Braso-Vives M."/>
        </authorList>
    </citation>
    <scope>NUCLEOTIDE SEQUENCE</scope>
</reference>
<dbReference type="OrthoDB" id="428577at2759"/>